<dbReference type="AlphaFoldDB" id="A0A849SPL1"/>
<gene>
    <name evidence="10" type="ORF">HOP12_04075</name>
</gene>
<keyword evidence="4 7" id="KW-0812">Transmembrane</keyword>
<evidence type="ECO:0000256" key="3">
    <source>
        <dbReference type="ARBA" id="ARBA00022475"/>
    </source>
</evidence>
<feature type="transmembrane region" description="Helical" evidence="7">
    <location>
        <begin position="64"/>
        <end position="84"/>
    </location>
</feature>
<dbReference type="PANTHER" id="PTHR30489:SF0">
    <property type="entry name" value="LIPOPROTEIN-RELEASING SYSTEM TRANSMEMBRANE PROTEIN LOLE"/>
    <property type="match status" value="1"/>
</dbReference>
<keyword evidence="5 7" id="KW-1133">Transmembrane helix</keyword>
<feature type="transmembrane region" description="Helical" evidence="7">
    <location>
        <begin position="12"/>
        <end position="34"/>
    </location>
</feature>
<comment type="similarity">
    <text evidence="2">Belongs to the ABC-4 integral membrane protein family. LolC/E subfamily.</text>
</comment>
<evidence type="ECO:0000259" key="9">
    <source>
        <dbReference type="Pfam" id="PF12704"/>
    </source>
</evidence>
<dbReference type="Pfam" id="PF02687">
    <property type="entry name" value="FtsX"/>
    <property type="match status" value="1"/>
</dbReference>
<dbReference type="InterPro" id="IPR003838">
    <property type="entry name" value="ABC3_permease_C"/>
</dbReference>
<sequence length="510" mass="53726">LYLVRQAASVRLDGWIVAMGVGLGVASAMLAAIAPALEAATTPPATAAREGAFVVTRAPSLRNATLAAVALLALAALSAGWTVVERRPLGGFASAFLALAGFACLSPVALELGMRSLAGATRRVFGVPGLLGARYLLETRVRSSVVVAAILVAVGMTVAMSVMIGSFRRTVDQWVTQSLRGDLYVEPVGHRESASATALPLDLLTKLRALPGVVAMDTYRGTPIEVGGRLAQAAGIDFEVQRDHGSLEFVDADTRAVFDRALATSACVVTESFAHRHRVAAGDSVTLDVPAGRVRLAIAGVFYDYSVDAGAVLMDRRLFARLWGVDRTESLALYLAPGTDPEPVRQAIFAAAGPSTFLSATPNQALRARVLEVFDQTFRITWALQAIAVIVSVLGVVGSLTALILQRAREIGILRAVGAARSQVRTMVLVESGLLGAVGALLGCAAGVVLALILVHVINKQFFGWTVRWSLDPWIFVQAVTLMIVTSTLAGFLPARLAAGRLAREALRME</sequence>
<evidence type="ECO:0000256" key="4">
    <source>
        <dbReference type="ARBA" id="ARBA00022692"/>
    </source>
</evidence>
<dbReference type="PANTHER" id="PTHR30489">
    <property type="entry name" value="LIPOPROTEIN-RELEASING SYSTEM TRANSMEMBRANE PROTEIN LOLE"/>
    <property type="match status" value="1"/>
</dbReference>
<comment type="caution">
    <text evidence="10">The sequence shown here is derived from an EMBL/GenBank/DDBJ whole genome shotgun (WGS) entry which is preliminary data.</text>
</comment>
<evidence type="ECO:0000256" key="5">
    <source>
        <dbReference type="ARBA" id="ARBA00022989"/>
    </source>
</evidence>
<dbReference type="InterPro" id="IPR051447">
    <property type="entry name" value="Lipoprotein-release_system"/>
</dbReference>
<evidence type="ECO:0000256" key="1">
    <source>
        <dbReference type="ARBA" id="ARBA00004651"/>
    </source>
</evidence>
<keyword evidence="3" id="KW-1003">Cell membrane</keyword>
<dbReference type="InterPro" id="IPR025857">
    <property type="entry name" value="MacB_PCD"/>
</dbReference>
<feature type="transmembrane region" description="Helical" evidence="7">
    <location>
        <begin position="475"/>
        <end position="499"/>
    </location>
</feature>
<evidence type="ECO:0000256" key="7">
    <source>
        <dbReference type="SAM" id="Phobius"/>
    </source>
</evidence>
<name>A0A849SPL1_UNCEI</name>
<evidence type="ECO:0000313" key="10">
    <source>
        <dbReference type="EMBL" id="NOT33330.1"/>
    </source>
</evidence>
<feature type="transmembrane region" description="Helical" evidence="7">
    <location>
        <begin position="91"/>
        <end position="110"/>
    </location>
</feature>
<proteinExistence type="inferred from homology"/>
<evidence type="ECO:0000313" key="11">
    <source>
        <dbReference type="Proteomes" id="UP000580839"/>
    </source>
</evidence>
<accession>A0A849SPL1</accession>
<feature type="domain" description="MacB-like periplasmic core" evidence="9">
    <location>
        <begin position="145"/>
        <end position="348"/>
    </location>
</feature>
<organism evidence="10 11">
    <name type="scientific">Eiseniibacteriota bacterium</name>
    <dbReference type="NCBI Taxonomy" id="2212470"/>
    <lineage>
        <taxon>Bacteria</taxon>
        <taxon>Candidatus Eiseniibacteriota</taxon>
    </lineage>
</organism>
<feature type="non-terminal residue" evidence="10">
    <location>
        <position position="1"/>
    </location>
</feature>
<evidence type="ECO:0000256" key="2">
    <source>
        <dbReference type="ARBA" id="ARBA00005236"/>
    </source>
</evidence>
<evidence type="ECO:0000256" key="6">
    <source>
        <dbReference type="ARBA" id="ARBA00023136"/>
    </source>
</evidence>
<feature type="transmembrane region" description="Helical" evidence="7">
    <location>
        <begin position="382"/>
        <end position="405"/>
    </location>
</feature>
<feature type="transmembrane region" description="Helical" evidence="7">
    <location>
        <begin position="144"/>
        <end position="167"/>
    </location>
</feature>
<reference evidence="10 11" key="1">
    <citation type="submission" date="2020-04" db="EMBL/GenBank/DDBJ databases">
        <title>Metagenomic profiling of ammonia- and methane-oxidizing microorganisms in a Dutch drinking water treatment plant.</title>
        <authorList>
            <person name="Poghosyan L."/>
            <person name="Leucker S."/>
        </authorList>
    </citation>
    <scope>NUCLEOTIDE SEQUENCE [LARGE SCALE GENOMIC DNA]</scope>
    <source>
        <strain evidence="10">S-RSF-IL-03</strain>
    </source>
</reference>
<comment type="subcellular location">
    <subcellularLocation>
        <location evidence="1">Cell membrane</location>
        <topology evidence="1">Multi-pass membrane protein</topology>
    </subcellularLocation>
</comment>
<dbReference type="GO" id="GO:0044874">
    <property type="term" value="P:lipoprotein localization to outer membrane"/>
    <property type="evidence" value="ECO:0007669"/>
    <property type="project" value="TreeGrafter"/>
</dbReference>
<dbReference type="EMBL" id="JABFRW010000042">
    <property type="protein sequence ID" value="NOT33330.1"/>
    <property type="molecule type" value="Genomic_DNA"/>
</dbReference>
<keyword evidence="6 7" id="KW-0472">Membrane</keyword>
<feature type="domain" description="ABC3 transporter permease C-terminal" evidence="8">
    <location>
        <begin position="386"/>
        <end position="499"/>
    </location>
</feature>
<protein>
    <submittedName>
        <fullName evidence="10">ABC transporter permease</fullName>
    </submittedName>
</protein>
<feature type="transmembrane region" description="Helical" evidence="7">
    <location>
        <begin position="426"/>
        <end position="455"/>
    </location>
</feature>
<dbReference type="Pfam" id="PF12704">
    <property type="entry name" value="MacB_PCD"/>
    <property type="match status" value="1"/>
</dbReference>
<dbReference type="GO" id="GO:0098797">
    <property type="term" value="C:plasma membrane protein complex"/>
    <property type="evidence" value="ECO:0007669"/>
    <property type="project" value="TreeGrafter"/>
</dbReference>
<evidence type="ECO:0000259" key="8">
    <source>
        <dbReference type="Pfam" id="PF02687"/>
    </source>
</evidence>
<dbReference type="Proteomes" id="UP000580839">
    <property type="component" value="Unassembled WGS sequence"/>
</dbReference>